<keyword evidence="2" id="KW-0963">Cytoplasm</keyword>
<dbReference type="FunFam" id="3.40.109.10:FF:000001">
    <property type="entry name" value="Nitroreductase family"/>
    <property type="match status" value="1"/>
</dbReference>
<dbReference type="HOGENOM" id="CLU_073125_1_0_9"/>
<dbReference type="InterPro" id="IPR029479">
    <property type="entry name" value="Nitroreductase"/>
</dbReference>
<dbReference type="AlphaFoldDB" id="K0AZF6"/>
<dbReference type="InterPro" id="IPR000415">
    <property type="entry name" value="Nitroreductase-like"/>
</dbReference>
<evidence type="ECO:0000313" key="6">
    <source>
        <dbReference type="Proteomes" id="UP000006094"/>
    </source>
</evidence>
<evidence type="ECO:0000256" key="2">
    <source>
        <dbReference type="ARBA" id="ARBA00022490"/>
    </source>
</evidence>
<dbReference type="RefSeq" id="WP_014968319.1">
    <property type="nucleotide sequence ID" value="NC_018664.1"/>
</dbReference>
<dbReference type="PANTHER" id="PTHR43035">
    <property type="entry name" value="FATTY ACID REPRESSION MUTANT PROTEIN 2-RELATED"/>
    <property type="match status" value="1"/>
</dbReference>
<evidence type="ECO:0000256" key="3">
    <source>
        <dbReference type="ARBA" id="ARBA00023002"/>
    </source>
</evidence>
<comment type="subcellular location">
    <subcellularLocation>
        <location evidence="1">Cytoplasm</location>
    </subcellularLocation>
</comment>
<keyword evidence="3 5" id="KW-0560">Oxidoreductase</keyword>
<protein>
    <submittedName>
        <fullName evidence="5">Nitroreductase</fullName>
        <ecNumber evidence="5">1.-.-.-</ecNumber>
    </submittedName>
</protein>
<accession>K0AZF6</accession>
<dbReference type="PATRIC" id="fig|1128398.3.peg.2252"/>
<dbReference type="GO" id="GO:0005737">
    <property type="term" value="C:cytoplasm"/>
    <property type="evidence" value="ECO:0007669"/>
    <property type="project" value="UniProtKB-SubCell"/>
</dbReference>
<feature type="domain" description="Nitroreductase" evidence="4">
    <location>
        <begin position="9"/>
        <end position="178"/>
    </location>
</feature>
<dbReference type="InterPro" id="IPR033877">
    <property type="entry name" value="Frm2/Hbn1"/>
</dbReference>
<dbReference type="GO" id="GO:0034599">
    <property type="term" value="P:cellular response to oxidative stress"/>
    <property type="evidence" value="ECO:0007669"/>
    <property type="project" value="InterPro"/>
</dbReference>
<organism evidence="5 6">
    <name type="scientific">Gottschalkia acidurici (strain ATCC 7906 / DSM 604 / BCRC 14475 / CIP 104303 / KCTC 5404 / NCIMB 10678 / 9a)</name>
    <name type="common">Clostridium acidurici</name>
    <dbReference type="NCBI Taxonomy" id="1128398"/>
    <lineage>
        <taxon>Bacteria</taxon>
        <taxon>Bacillati</taxon>
        <taxon>Bacillota</taxon>
        <taxon>Tissierellia</taxon>
        <taxon>Tissierellales</taxon>
        <taxon>Gottschalkiaceae</taxon>
        <taxon>Gottschalkia</taxon>
    </lineage>
</organism>
<dbReference type="Proteomes" id="UP000006094">
    <property type="component" value="Chromosome"/>
</dbReference>
<dbReference type="CDD" id="cd02140">
    <property type="entry name" value="Frm2-like"/>
    <property type="match status" value="1"/>
</dbReference>
<dbReference type="EC" id="1.-.-.-" evidence="5"/>
<name>K0AZF6_GOTA9</name>
<dbReference type="SUPFAM" id="SSF55469">
    <property type="entry name" value="FMN-dependent nitroreductase-like"/>
    <property type="match status" value="1"/>
</dbReference>
<evidence type="ECO:0000313" key="5">
    <source>
        <dbReference type="EMBL" id="AFS79183.1"/>
    </source>
</evidence>
<dbReference type="Gene3D" id="3.40.109.10">
    <property type="entry name" value="NADH Oxidase"/>
    <property type="match status" value="1"/>
</dbReference>
<dbReference type="OrthoDB" id="9810617at2"/>
<reference evidence="5 6" key="1">
    <citation type="journal article" date="2012" name="PLoS ONE">
        <title>The purine-utilizing bacterium Clostridium acidurici 9a: a genome-guided metabolic reconsideration.</title>
        <authorList>
            <person name="Hartwich K."/>
            <person name="Poehlein A."/>
            <person name="Daniel R."/>
        </authorList>
    </citation>
    <scope>NUCLEOTIDE SEQUENCE [LARGE SCALE GENOMIC DNA]</scope>
    <source>
        <strain evidence="6">ATCC 7906 / DSM 604 / BCRC 14475 / CIP 104303 / KCTC 5404 / NCIMB 10678 / 9a</strain>
    </source>
</reference>
<dbReference type="EMBL" id="CP003326">
    <property type="protein sequence ID" value="AFS79183.1"/>
    <property type="molecule type" value="Genomic_DNA"/>
</dbReference>
<dbReference type="Pfam" id="PF00881">
    <property type="entry name" value="Nitroreductase"/>
    <property type="match status" value="1"/>
</dbReference>
<evidence type="ECO:0000256" key="1">
    <source>
        <dbReference type="ARBA" id="ARBA00004496"/>
    </source>
</evidence>
<dbReference type="eggNOG" id="COG3560">
    <property type="taxonomic scope" value="Bacteria"/>
</dbReference>
<dbReference type="PANTHER" id="PTHR43035:SF1">
    <property type="entry name" value="FATTY ACID REPRESSION MUTANT PROTEIN 2-RELATED"/>
    <property type="match status" value="1"/>
</dbReference>
<dbReference type="KEGG" id="cad:Curi_c21800"/>
<gene>
    <name evidence="5" type="ordered locus">Curi_c21800</name>
</gene>
<dbReference type="STRING" id="1128398.Curi_c21800"/>
<dbReference type="GO" id="GO:0016491">
    <property type="term" value="F:oxidoreductase activity"/>
    <property type="evidence" value="ECO:0007669"/>
    <property type="project" value="UniProtKB-KW"/>
</dbReference>
<sequence>MSKDFYKAVKDRRSIRELIKESTVSDERILEIIENAILHTPSAFNSQTARVVVLFRDHHDKLWDIVKESLRKIVPEEKFSPTEKKINSFKNGYGTILFFEDISIVKSLQEQFPTYKHNFPDWSQQGSGMNQFVIWTSLAVEGLGASLQHYNELIKDEVKKEWNIPESWELISQMPFGRFTEQAGEKEFMPIEERLKVFK</sequence>
<evidence type="ECO:0000259" key="4">
    <source>
        <dbReference type="Pfam" id="PF00881"/>
    </source>
</evidence>
<proteinExistence type="predicted"/>
<keyword evidence="6" id="KW-1185">Reference proteome</keyword>